<evidence type="ECO:0000313" key="1">
    <source>
        <dbReference type="EMBL" id="KPH50480.1"/>
    </source>
</evidence>
<dbReference type="RefSeq" id="WP_060663010.1">
    <property type="nucleotide sequence ID" value="NZ_JNUR01000018.1"/>
</dbReference>
<comment type="caution">
    <text evidence="1">The sequence shown here is derived from an EMBL/GenBank/DDBJ whole genome shotgun (WGS) entry which is preliminary data.</text>
</comment>
<dbReference type="Proteomes" id="UP000037800">
    <property type="component" value="Unassembled WGS sequence"/>
</dbReference>
<sequence length="88" mass="9755">MGALPLAIVKPSFSDNALPLLKPTCICSKFFAYMSLVKVNEKLSRIMQNLFLKIANQSRVATSLTSQSPILVDRIFTSLACKYLPSLF</sequence>
<protein>
    <submittedName>
        <fullName evidence="1">Uncharacterized protein</fullName>
    </submittedName>
</protein>
<gene>
    <name evidence="1" type="ORF">HPU229336_02630</name>
</gene>
<dbReference type="EMBL" id="JNUR01000018">
    <property type="protein sequence ID" value="KPH50480.1"/>
    <property type="molecule type" value="Genomic_DNA"/>
</dbReference>
<accession>A0AAW3J5H6</accession>
<dbReference type="AlphaFoldDB" id="A0AAW3J5H6"/>
<name>A0AAW3J5H6_9HELI</name>
<proteinExistence type="predicted"/>
<evidence type="ECO:0000313" key="2">
    <source>
        <dbReference type="Proteomes" id="UP000037800"/>
    </source>
</evidence>
<reference evidence="1 2" key="1">
    <citation type="submission" date="2014-06" db="EMBL/GenBank/DDBJ databases">
        <title>Helicobacter pullorum isolates in fresh chicken meat - phenotypic and genotypic features.</title>
        <authorList>
            <person name="Borges V."/>
            <person name="Santos A."/>
            <person name="Correia C.B."/>
            <person name="Saraiva M."/>
            <person name="Menard A."/>
            <person name="Vieira L."/>
            <person name="Sampaio D.A."/>
            <person name="Gomes J.P."/>
            <person name="Oleastro M."/>
        </authorList>
    </citation>
    <scope>NUCLEOTIDE SEQUENCE [LARGE SCALE GENOMIC DNA]</scope>
    <source>
        <strain evidence="1 2">229336/12</strain>
    </source>
</reference>
<organism evidence="1 2">
    <name type="scientific">Helicobacter pullorum</name>
    <dbReference type="NCBI Taxonomy" id="35818"/>
    <lineage>
        <taxon>Bacteria</taxon>
        <taxon>Pseudomonadati</taxon>
        <taxon>Campylobacterota</taxon>
        <taxon>Epsilonproteobacteria</taxon>
        <taxon>Campylobacterales</taxon>
        <taxon>Helicobacteraceae</taxon>
        <taxon>Helicobacter</taxon>
    </lineage>
</organism>